<gene>
    <name evidence="1" type="primary">LOC100181297</name>
</gene>
<protein>
    <submittedName>
        <fullName evidence="1">Uncharacterized protein LOC100181297</fullName>
    </submittedName>
</protein>
<sequence length="95" mass="11335">MRSDCFCDHAPGIFSFHVNLFSHFVDHDHVNFFGPYHFYDHVLVNAFCLIHGSDGDQIDDHLSDHDHVIFLFFHEMIYHEMICLCWMCFQLLQKS</sequence>
<accession>A0A6F9DIB6</accession>
<name>A0A6F9DIB6_9ASCI</name>
<reference evidence="1" key="1">
    <citation type="submission" date="2020-04" db="EMBL/GenBank/DDBJ databases">
        <authorList>
            <person name="Neveu A P."/>
        </authorList>
    </citation>
    <scope>NUCLEOTIDE SEQUENCE</scope>
    <source>
        <tissue evidence="1">Whole embryo</tissue>
    </source>
</reference>
<organism evidence="1">
    <name type="scientific">Phallusia mammillata</name>
    <dbReference type="NCBI Taxonomy" id="59560"/>
    <lineage>
        <taxon>Eukaryota</taxon>
        <taxon>Metazoa</taxon>
        <taxon>Chordata</taxon>
        <taxon>Tunicata</taxon>
        <taxon>Ascidiacea</taxon>
        <taxon>Phlebobranchia</taxon>
        <taxon>Ascidiidae</taxon>
        <taxon>Phallusia</taxon>
    </lineage>
</organism>
<proteinExistence type="evidence at transcript level"/>
<evidence type="ECO:0000313" key="1">
    <source>
        <dbReference type="EMBL" id="CAB3262645.1"/>
    </source>
</evidence>
<dbReference type="AlphaFoldDB" id="A0A6F9DIB6"/>
<dbReference type="EMBL" id="LR786783">
    <property type="protein sequence ID" value="CAB3262645.1"/>
    <property type="molecule type" value="mRNA"/>
</dbReference>